<organism evidence="3 4">
    <name type="scientific">Knoellia locipacati</name>
    <dbReference type="NCBI Taxonomy" id="882824"/>
    <lineage>
        <taxon>Bacteria</taxon>
        <taxon>Bacillati</taxon>
        <taxon>Actinomycetota</taxon>
        <taxon>Actinomycetes</taxon>
        <taxon>Micrococcales</taxon>
        <taxon>Intrasporangiaceae</taxon>
        <taxon>Knoellia</taxon>
    </lineage>
</organism>
<protein>
    <submittedName>
        <fullName evidence="3">Uncharacterized protein</fullName>
    </submittedName>
</protein>
<evidence type="ECO:0000256" key="2">
    <source>
        <dbReference type="SAM" id="Phobius"/>
    </source>
</evidence>
<dbReference type="EMBL" id="BKBA01000016">
    <property type="protein sequence ID" value="GEQ15336.1"/>
    <property type="molecule type" value="Genomic_DNA"/>
</dbReference>
<gene>
    <name evidence="3" type="ORF">KLO01_33830</name>
</gene>
<dbReference type="OrthoDB" id="4865411at2"/>
<keyword evidence="2" id="KW-0472">Membrane</keyword>
<sequence>MPTLAKRVVGGILALLGLVLTVVGLWYAVHLGGGGTATFSSKATGTNPVLVPQTVLNRVDGVVKVTATPRSGGTAWLAAAAPSDAKAVLGSTAHTTVTGVSTQPWQLETSTTGSGQAPELAATDVWRNTETGNGAVTMTIEQANAPETVIAQATKGQLDRVEVTWEHKSWFVQSVIAALVGLFLLLAGASLLWTSRPGRPATATGPDTAPATGPDTAPETGTGTAPESETGTTATLPATSKEEPA</sequence>
<reference evidence="3 4" key="1">
    <citation type="submission" date="2019-07" db="EMBL/GenBank/DDBJ databases">
        <title>Whole genome shotgun sequence of Knoellia locipacati NBRC 109775.</title>
        <authorList>
            <person name="Hosoyama A."/>
            <person name="Uohara A."/>
            <person name="Ohji S."/>
            <person name="Ichikawa N."/>
        </authorList>
    </citation>
    <scope>NUCLEOTIDE SEQUENCE [LARGE SCALE GENOMIC DNA]</scope>
    <source>
        <strain evidence="3 4">NBRC 109775</strain>
    </source>
</reference>
<proteinExistence type="predicted"/>
<feature type="transmembrane region" description="Helical" evidence="2">
    <location>
        <begin position="170"/>
        <end position="193"/>
    </location>
</feature>
<feature type="compositionally biased region" description="Polar residues" evidence="1">
    <location>
        <begin position="229"/>
        <end position="238"/>
    </location>
</feature>
<dbReference type="RefSeq" id="WP_147067331.1">
    <property type="nucleotide sequence ID" value="NZ_BAABDN010000003.1"/>
</dbReference>
<accession>A0A512T535</accession>
<dbReference type="Proteomes" id="UP000321793">
    <property type="component" value="Unassembled WGS sequence"/>
</dbReference>
<name>A0A512T535_9MICO</name>
<evidence type="ECO:0000256" key="1">
    <source>
        <dbReference type="SAM" id="MobiDB-lite"/>
    </source>
</evidence>
<feature type="compositionally biased region" description="Low complexity" evidence="1">
    <location>
        <begin position="200"/>
        <end position="227"/>
    </location>
</feature>
<keyword evidence="2" id="KW-0812">Transmembrane</keyword>
<feature type="transmembrane region" description="Helical" evidence="2">
    <location>
        <begin position="12"/>
        <end position="29"/>
    </location>
</feature>
<keyword evidence="4" id="KW-1185">Reference proteome</keyword>
<feature type="region of interest" description="Disordered" evidence="1">
    <location>
        <begin position="198"/>
        <end position="245"/>
    </location>
</feature>
<evidence type="ECO:0000313" key="4">
    <source>
        <dbReference type="Proteomes" id="UP000321793"/>
    </source>
</evidence>
<keyword evidence="2" id="KW-1133">Transmembrane helix</keyword>
<evidence type="ECO:0000313" key="3">
    <source>
        <dbReference type="EMBL" id="GEQ15336.1"/>
    </source>
</evidence>
<comment type="caution">
    <text evidence="3">The sequence shown here is derived from an EMBL/GenBank/DDBJ whole genome shotgun (WGS) entry which is preliminary data.</text>
</comment>
<dbReference type="AlphaFoldDB" id="A0A512T535"/>